<evidence type="ECO:0000256" key="5">
    <source>
        <dbReference type="ARBA" id="ARBA00022737"/>
    </source>
</evidence>
<protein>
    <submittedName>
        <fullName evidence="12">DEBR0S5_04170g1_1</fullName>
    </submittedName>
</protein>
<keyword evidence="13" id="KW-1185">Reference proteome</keyword>
<dbReference type="PANTHER" id="PTHR45624">
    <property type="entry name" value="MITOCHONDRIAL BASIC AMINO ACIDS TRANSPORTER-RELATED"/>
    <property type="match status" value="1"/>
</dbReference>
<name>A0A7D9D2I4_DEKBR</name>
<dbReference type="InterPro" id="IPR050567">
    <property type="entry name" value="Mitochondrial_Carrier"/>
</dbReference>
<evidence type="ECO:0000256" key="11">
    <source>
        <dbReference type="RuleBase" id="RU000488"/>
    </source>
</evidence>
<feature type="repeat" description="Solcar" evidence="10">
    <location>
        <begin position="146"/>
        <end position="243"/>
    </location>
</feature>
<keyword evidence="4 10" id="KW-0812">Transmembrane</keyword>
<evidence type="ECO:0000256" key="2">
    <source>
        <dbReference type="ARBA" id="ARBA00006375"/>
    </source>
</evidence>
<dbReference type="GO" id="GO:0005743">
    <property type="term" value="C:mitochondrial inner membrane"/>
    <property type="evidence" value="ECO:0007669"/>
    <property type="project" value="UniProtKB-SubCell"/>
</dbReference>
<feature type="repeat" description="Solcar" evidence="10">
    <location>
        <begin position="34"/>
        <end position="116"/>
    </location>
</feature>
<evidence type="ECO:0000256" key="7">
    <source>
        <dbReference type="ARBA" id="ARBA00022989"/>
    </source>
</evidence>
<dbReference type="InterPro" id="IPR018108">
    <property type="entry name" value="MCP_transmembrane"/>
</dbReference>
<dbReference type="SUPFAM" id="SSF103506">
    <property type="entry name" value="Mitochondrial carrier"/>
    <property type="match status" value="1"/>
</dbReference>
<dbReference type="PROSITE" id="PS50920">
    <property type="entry name" value="SOLCAR"/>
    <property type="match status" value="3"/>
</dbReference>
<keyword evidence="5" id="KW-0677">Repeat</keyword>
<dbReference type="Pfam" id="PF00153">
    <property type="entry name" value="Mito_carr"/>
    <property type="match status" value="3"/>
</dbReference>
<keyword evidence="3 11" id="KW-0813">Transport</keyword>
<gene>
    <name evidence="12" type="ORF">DEBR0S5_04170G</name>
</gene>
<evidence type="ECO:0000313" key="13">
    <source>
        <dbReference type="Proteomes" id="UP000478008"/>
    </source>
</evidence>
<dbReference type="GO" id="GO:0022857">
    <property type="term" value="F:transmembrane transporter activity"/>
    <property type="evidence" value="ECO:0007669"/>
    <property type="project" value="TreeGrafter"/>
</dbReference>
<dbReference type="PANTHER" id="PTHR45624:SF9">
    <property type="entry name" value="CARRIER PROTEIN, PUTATIVE (AFU_ORTHOLOGUE AFUA_4G06390)-RELATED"/>
    <property type="match status" value="1"/>
</dbReference>
<dbReference type="InterPro" id="IPR023395">
    <property type="entry name" value="MCP_dom_sf"/>
</dbReference>
<dbReference type="Gene3D" id="1.50.40.10">
    <property type="entry name" value="Mitochondrial carrier domain"/>
    <property type="match status" value="1"/>
</dbReference>
<evidence type="ECO:0000256" key="6">
    <source>
        <dbReference type="ARBA" id="ARBA00022792"/>
    </source>
</evidence>
<dbReference type="EMBL" id="CABFWN010000005">
    <property type="protein sequence ID" value="VUG19492.1"/>
    <property type="molecule type" value="Genomic_DNA"/>
</dbReference>
<reference evidence="12 13" key="1">
    <citation type="submission" date="2019-07" db="EMBL/GenBank/DDBJ databases">
        <authorList>
            <person name="Friedrich A."/>
            <person name="Schacherer J."/>
        </authorList>
    </citation>
    <scope>NUCLEOTIDE SEQUENCE [LARGE SCALE GENOMIC DNA]</scope>
</reference>
<evidence type="ECO:0000256" key="10">
    <source>
        <dbReference type="PROSITE-ProRule" id="PRU00282"/>
    </source>
</evidence>
<keyword evidence="7" id="KW-1133">Transmembrane helix</keyword>
<comment type="subcellular location">
    <subcellularLocation>
        <location evidence="1">Mitochondrion inner membrane</location>
        <topology evidence="1">Multi-pass membrane protein</topology>
    </subcellularLocation>
</comment>
<dbReference type="InterPro" id="IPR002067">
    <property type="entry name" value="MCP"/>
</dbReference>
<evidence type="ECO:0000256" key="3">
    <source>
        <dbReference type="ARBA" id="ARBA00022448"/>
    </source>
</evidence>
<keyword evidence="9 10" id="KW-0472">Membrane</keyword>
<sequence length="357" mass="39153">MARGNNTDEAPVIIPAITGNITYDNPLFTMPKFLTPYKIPILSYTASLFSTAVGFPLDSIKTRMQTHTFSNAYQCFKYTIHIEGVRGLFRGIVAPLLSTSFSRSLGVTIFTDAKPIVSSALYPIWGYEPLISSKKASNKQLAAVINNMPVSFISGGIAGAVVSTFACPFELTKIFQQIIMLVNSDTAMNITSDRLPTSLLDVTKSIIKYEGVSGLYSGFRYHILRDSCSSGLFYGIYETVKLGLQSLSAKAKEDNFIDESFKSNFDVICVPVAGALAGCMSWITVFPIDTVKAQYQRDIVGNIIRAHSGLGKIPVVAKRLRFPTRDMYKGLGPSITRSILITTIFFSLFEGLMKNIA</sequence>
<dbReference type="PRINTS" id="PR00926">
    <property type="entry name" value="MITOCARRIER"/>
</dbReference>
<evidence type="ECO:0000256" key="1">
    <source>
        <dbReference type="ARBA" id="ARBA00004448"/>
    </source>
</evidence>
<proteinExistence type="inferred from homology"/>
<dbReference type="AlphaFoldDB" id="A0A7D9D2I4"/>
<evidence type="ECO:0000256" key="8">
    <source>
        <dbReference type="ARBA" id="ARBA00023128"/>
    </source>
</evidence>
<organism evidence="12 13">
    <name type="scientific">Dekkera bruxellensis</name>
    <name type="common">Brettanomyces custersii</name>
    <dbReference type="NCBI Taxonomy" id="5007"/>
    <lineage>
        <taxon>Eukaryota</taxon>
        <taxon>Fungi</taxon>
        <taxon>Dikarya</taxon>
        <taxon>Ascomycota</taxon>
        <taxon>Saccharomycotina</taxon>
        <taxon>Pichiomycetes</taxon>
        <taxon>Pichiales</taxon>
        <taxon>Pichiaceae</taxon>
        <taxon>Brettanomyces</taxon>
    </lineage>
</organism>
<keyword evidence="6" id="KW-0999">Mitochondrion inner membrane</keyword>
<accession>A0A7D9D2I4</accession>
<comment type="similarity">
    <text evidence="2 11">Belongs to the mitochondrial carrier (TC 2.A.29) family.</text>
</comment>
<dbReference type="Proteomes" id="UP000478008">
    <property type="component" value="Unassembled WGS sequence"/>
</dbReference>
<evidence type="ECO:0000256" key="4">
    <source>
        <dbReference type="ARBA" id="ARBA00022692"/>
    </source>
</evidence>
<evidence type="ECO:0000256" key="9">
    <source>
        <dbReference type="ARBA" id="ARBA00023136"/>
    </source>
</evidence>
<feature type="repeat" description="Solcar" evidence="10">
    <location>
        <begin position="265"/>
        <end position="355"/>
    </location>
</feature>
<keyword evidence="8" id="KW-0496">Mitochondrion</keyword>
<evidence type="ECO:0000313" key="12">
    <source>
        <dbReference type="EMBL" id="VUG19492.1"/>
    </source>
</evidence>